<evidence type="ECO:0000259" key="5">
    <source>
        <dbReference type="SMART" id="SM00470"/>
    </source>
</evidence>
<dbReference type="Pfam" id="PF02195">
    <property type="entry name" value="ParB_N"/>
    <property type="match status" value="1"/>
</dbReference>
<sequence length="326" mass="35571">MSAAEKPRGLGRGLNALFGDDEGDTPGAAPGIKAEAKAEEGTLKTSDGRRVLNVAQIVPGKYQPRHTFDDATIKELAASIAEHGLIQPIVVRSLNDGTYELISGERRWRAAQKAQIHQIPAIIREMDDKTALEIGLVENLQREDLNPIDESRALKQLIDTFNYSQDQVAEKVGKSRPYVANMLRLSELSAEVVGMVEDGEITAGHARALLGLDDRTQLELAKRIAKGHMNVRQAEKLAAEHKSPSSVGKKKMDNLGKKIEKGAAGEKDINTLSLEREISNVVGMNVSIDMLDQQAGSLSISFRNLDQLDEVLHRLSHNPGRLAIKG</sequence>
<proteinExistence type="inferred from homology"/>
<evidence type="ECO:0000256" key="2">
    <source>
        <dbReference type="ARBA" id="ARBA00022829"/>
    </source>
</evidence>
<dbReference type="SMART" id="SM00470">
    <property type="entry name" value="ParB"/>
    <property type="match status" value="1"/>
</dbReference>
<feature type="compositionally biased region" description="Basic and acidic residues" evidence="4">
    <location>
        <begin position="34"/>
        <end position="45"/>
    </location>
</feature>
<keyword evidence="3" id="KW-0238">DNA-binding</keyword>
<dbReference type="GO" id="GO:0007059">
    <property type="term" value="P:chromosome segregation"/>
    <property type="evidence" value="ECO:0007669"/>
    <property type="project" value="UniProtKB-KW"/>
</dbReference>
<dbReference type="InterPro" id="IPR050336">
    <property type="entry name" value="Chromosome_partition/occlusion"/>
</dbReference>
<reference evidence="6 7" key="1">
    <citation type="submission" date="2017-08" db="EMBL/GenBank/DDBJ databases">
        <title>Infants hospitalized years apart are colonized by the same room-sourced microbial strains.</title>
        <authorList>
            <person name="Brooks B."/>
            <person name="Olm M.R."/>
            <person name="Firek B.A."/>
            <person name="Baker R."/>
            <person name="Thomas B.C."/>
            <person name="Morowitz M.J."/>
            <person name="Banfield J.F."/>
        </authorList>
    </citation>
    <scope>NUCLEOTIDE SEQUENCE [LARGE SCALE GENOMIC DNA]</scope>
    <source>
        <strain evidence="6">S2_006_000_R2_64</strain>
    </source>
</reference>
<dbReference type="NCBIfam" id="TIGR00180">
    <property type="entry name" value="parB_part"/>
    <property type="match status" value="1"/>
</dbReference>
<evidence type="ECO:0000256" key="1">
    <source>
        <dbReference type="ARBA" id="ARBA00006295"/>
    </source>
</evidence>
<dbReference type="GO" id="GO:0003677">
    <property type="term" value="F:DNA binding"/>
    <property type="evidence" value="ECO:0007669"/>
    <property type="project" value="UniProtKB-KW"/>
</dbReference>
<dbReference type="Gene3D" id="3.90.1530.30">
    <property type="match status" value="1"/>
</dbReference>
<dbReference type="CDD" id="cd16393">
    <property type="entry name" value="SPO0J_N"/>
    <property type="match status" value="1"/>
</dbReference>
<feature type="domain" description="ParB-like N-terminal" evidence="5">
    <location>
        <begin position="50"/>
        <end position="140"/>
    </location>
</feature>
<dbReference type="PANTHER" id="PTHR33375">
    <property type="entry name" value="CHROMOSOME-PARTITIONING PROTEIN PARB-RELATED"/>
    <property type="match status" value="1"/>
</dbReference>
<dbReference type="PANTHER" id="PTHR33375:SF1">
    <property type="entry name" value="CHROMOSOME-PARTITIONING PROTEIN PARB-RELATED"/>
    <property type="match status" value="1"/>
</dbReference>
<accession>A0A2W5FNG1</accession>
<dbReference type="InterPro" id="IPR004437">
    <property type="entry name" value="ParB/RepB/Spo0J"/>
</dbReference>
<protein>
    <submittedName>
        <fullName evidence="6">Chromosome partitioning protein ParB</fullName>
    </submittedName>
</protein>
<name>A0A2W5FNG1_9BACT</name>
<dbReference type="FunFam" id="3.90.1530.30:FF:000001">
    <property type="entry name" value="Chromosome partitioning protein ParB"/>
    <property type="match status" value="1"/>
</dbReference>
<dbReference type="SUPFAM" id="SSF110849">
    <property type="entry name" value="ParB/Sulfiredoxin"/>
    <property type="match status" value="1"/>
</dbReference>
<dbReference type="InterPro" id="IPR003115">
    <property type="entry name" value="ParB_N"/>
</dbReference>
<dbReference type="Gene3D" id="1.10.10.2830">
    <property type="match status" value="1"/>
</dbReference>
<dbReference type="Proteomes" id="UP000249739">
    <property type="component" value="Unassembled WGS sequence"/>
</dbReference>
<evidence type="ECO:0000313" key="6">
    <source>
        <dbReference type="EMBL" id="PZP57501.1"/>
    </source>
</evidence>
<organism evidence="6 7">
    <name type="scientific">Micavibrio aeruginosavorus</name>
    <dbReference type="NCBI Taxonomy" id="349221"/>
    <lineage>
        <taxon>Bacteria</taxon>
        <taxon>Pseudomonadati</taxon>
        <taxon>Bdellovibrionota</taxon>
        <taxon>Bdellovibrionia</taxon>
        <taxon>Bdellovibrionales</taxon>
        <taxon>Pseudobdellovibrionaceae</taxon>
        <taxon>Micavibrio</taxon>
    </lineage>
</organism>
<dbReference type="Pfam" id="PF17762">
    <property type="entry name" value="HTH_ParB"/>
    <property type="match status" value="1"/>
</dbReference>
<comment type="similarity">
    <text evidence="1">Belongs to the ParB family.</text>
</comment>
<evidence type="ECO:0000313" key="7">
    <source>
        <dbReference type="Proteomes" id="UP000249739"/>
    </source>
</evidence>
<dbReference type="GO" id="GO:0005694">
    <property type="term" value="C:chromosome"/>
    <property type="evidence" value="ECO:0007669"/>
    <property type="project" value="TreeGrafter"/>
</dbReference>
<gene>
    <name evidence="6" type="ORF">DI586_00250</name>
</gene>
<keyword evidence="2" id="KW-0159">Chromosome partition</keyword>
<dbReference type="InterPro" id="IPR036086">
    <property type="entry name" value="ParB/Sulfiredoxin_sf"/>
</dbReference>
<dbReference type="InterPro" id="IPR057240">
    <property type="entry name" value="ParB_dimer_C"/>
</dbReference>
<dbReference type="EMBL" id="QFOT01000001">
    <property type="protein sequence ID" value="PZP57501.1"/>
    <property type="molecule type" value="Genomic_DNA"/>
</dbReference>
<dbReference type="InterPro" id="IPR041468">
    <property type="entry name" value="HTH_ParB/Spo0J"/>
</dbReference>
<feature type="region of interest" description="Disordered" evidence="4">
    <location>
        <begin position="1"/>
        <end position="45"/>
    </location>
</feature>
<dbReference type="FunFam" id="1.10.10.2830:FF:000001">
    <property type="entry name" value="Chromosome partitioning protein ParB"/>
    <property type="match status" value="1"/>
</dbReference>
<evidence type="ECO:0000256" key="4">
    <source>
        <dbReference type="SAM" id="MobiDB-lite"/>
    </source>
</evidence>
<evidence type="ECO:0000256" key="3">
    <source>
        <dbReference type="ARBA" id="ARBA00023125"/>
    </source>
</evidence>
<comment type="caution">
    <text evidence="6">The sequence shown here is derived from an EMBL/GenBank/DDBJ whole genome shotgun (WGS) entry which is preliminary data.</text>
</comment>
<dbReference type="Pfam" id="PF23552">
    <property type="entry name" value="ParB_C"/>
    <property type="match status" value="1"/>
</dbReference>
<dbReference type="AlphaFoldDB" id="A0A2W5FNG1"/>